<dbReference type="InterPro" id="IPR036691">
    <property type="entry name" value="Endo/exonu/phosph_ase_sf"/>
</dbReference>
<dbReference type="AlphaFoldDB" id="A0AAN9S549"/>
<dbReference type="Proteomes" id="UP001386955">
    <property type="component" value="Unassembled WGS sequence"/>
</dbReference>
<keyword evidence="2" id="KW-1185">Reference proteome</keyword>
<dbReference type="Gene3D" id="3.60.10.10">
    <property type="entry name" value="Endonuclease/exonuclease/phosphatase"/>
    <property type="match status" value="1"/>
</dbReference>
<sequence>MKRKKGRLQRHKCGWVFHVPMGNRNLATATIIGSSIGVLIEWDGRDENRLGRFSEDAWRLKKTNVNPMCKRVQMARMLTEDIVGPITKAIKVLMSQVWSYHWSNVVGRAGNNCNIQDLGCEGHFTWFNMRKSPNNIQERLDRALDNAEWRNQWYLYMVTTLPRYKSDHNPILLECSISDFGLQMKKKPHLHRFDQLWLEKESDCLQVLKHSCIPSENVSSTK</sequence>
<name>A0AAN9S549_PSOTE</name>
<comment type="caution">
    <text evidence="1">The sequence shown here is derived from an EMBL/GenBank/DDBJ whole genome shotgun (WGS) entry which is preliminary data.</text>
</comment>
<dbReference type="EMBL" id="JAYMYS010000006">
    <property type="protein sequence ID" value="KAK7388970.1"/>
    <property type="molecule type" value="Genomic_DNA"/>
</dbReference>
<reference evidence="1 2" key="1">
    <citation type="submission" date="2024-01" db="EMBL/GenBank/DDBJ databases">
        <title>The genomes of 5 underutilized Papilionoideae crops provide insights into root nodulation and disease resistanc.</title>
        <authorList>
            <person name="Jiang F."/>
        </authorList>
    </citation>
    <scope>NUCLEOTIDE SEQUENCE [LARGE SCALE GENOMIC DNA]</scope>
    <source>
        <strain evidence="1">DUOXIRENSHENG_FW03</strain>
        <tissue evidence="1">Leaves</tissue>
    </source>
</reference>
<organism evidence="1 2">
    <name type="scientific">Psophocarpus tetragonolobus</name>
    <name type="common">Winged bean</name>
    <name type="synonym">Dolichos tetragonolobus</name>
    <dbReference type="NCBI Taxonomy" id="3891"/>
    <lineage>
        <taxon>Eukaryota</taxon>
        <taxon>Viridiplantae</taxon>
        <taxon>Streptophyta</taxon>
        <taxon>Embryophyta</taxon>
        <taxon>Tracheophyta</taxon>
        <taxon>Spermatophyta</taxon>
        <taxon>Magnoliopsida</taxon>
        <taxon>eudicotyledons</taxon>
        <taxon>Gunneridae</taxon>
        <taxon>Pentapetalae</taxon>
        <taxon>rosids</taxon>
        <taxon>fabids</taxon>
        <taxon>Fabales</taxon>
        <taxon>Fabaceae</taxon>
        <taxon>Papilionoideae</taxon>
        <taxon>50 kb inversion clade</taxon>
        <taxon>NPAAA clade</taxon>
        <taxon>indigoferoid/millettioid clade</taxon>
        <taxon>Phaseoleae</taxon>
        <taxon>Psophocarpus</taxon>
    </lineage>
</organism>
<evidence type="ECO:0000313" key="2">
    <source>
        <dbReference type="Proteomes" id="UP001386955"/>
    </source>
</evidence>
<protein>
    <submittedName>
        <fullName evidence="1">Uncharacterized protein</fullName>
    </submittedName>
</protein>
<gene>
    <name evidence="1" type="ORF">VNO78_23801</name>
</gene>
<accession>A0AAN9S549</accession>
<dbReference type="SUPFAM" id="SSF56219">
    <property type="entry name" value="DNase I-like"/>
    <property type="match status" value="1"/>
</dbReference>
<proteinExistence type="predicted"/>
<dbReference type="PANTHER" id="PTHR33710:SF77">
    <property type="entry name" value="DNASE I-LIKE SUPERFAMILY PROTEIN"/>
    <property type="match status" value="1"/>
</dbReference>
<evidence type="ECO:0000313" key="1">
    <source>
        <dbReference type="EMBL" id="KAK7388970.1"/>
    </source>
</evidence>
<dbReference type="PANTHER" id="PTHR33710">
    <property type="entry name" value="BNAC02G09200D PROTEIN"/>
    <property type="match status" value="1"/>
</dbReference>